<gene>
    <name evidence="1" type="ORF">GA0116959_10711</name>
</gene>
<reference evidence="1 2" key="1">
    <citation type="submission" date="2016-08" db="EMBL/GenBank/DDBJ databases">
        <authorList>
            <person name="Seilhamer J.J."/>
        </authorList>
    </citation>
    <scope>NUCLEOTIDE SEQUENCE [LARGE SCALE GENOMIC DNA]</scope>
    <source>
        <strain evidence="1 2">ANC 4874</strain>
    </source>
</reference>
<name>A0A1C4GUX9_9GAMM</name>
<sequence length="528" mass="60783">MSQKIDIEKELAELLSESLSAPFLFIGSGFSRRYLNLPDWKGLLSQFSTSMPFDSYLGTADNDLPKAALALAHDFSNEWWKLNKERTDIYQSANWIPAVETPLKYEIAQYLNQVDIKSKIQDNEELKELLNEKVVIDGIITTNWDKLLETLFPKLKIYTGQSDLFFKHPQAIGEIFKIHGCISKFSSLILSKNDYENFNKKNAYLAAKLLSIFLENPVIFIGYSITDKNITDLLELIADMMESSEQLERLGKNLIFLTRPSNDKEAIESVLMTVGERKLYFTHIRTNDFSKVYKALQHSERKIPVHLLRIFKEQIYNIVKTTEEADRRIAVKDFDEATADNSEIEFVVGVGVAQNESNGSRGLNGIGSIDICKDIVFDDLPFNDIDVLKESLPQLSKQNRTYLPVQKYLKADPSFLSELEIYPALKNLCLNDLKYYQDKINSYVIRKFDPSWTLEDIKSRDDSDCTINKKLDFMALWLINNQEVNNCTLLKTEFLQPEFDNLKESADSSTFRRLICILDQIENNELHG</sequence>
<proteinExistence type="predicted"/>
<dbReference type="EMBL" id="FMBK01000007">
    <property type="protein sequence ID" value="SCC71974.1"/>
    <property type="molecule type" value="Genomic_DNA"/>
</dbReference>
<evidence type="ECO:0000313" key="1">
    <source>
        <dbReference type="EMBL" id="SCC71974.1"/>
    </source>
</evidence>
<dbReference type="Proteomes" id="UP000243661">
    <property type="component" value="Unassembled WGS sequence"/>
</dbReference>
<protein>
    <submittedName>
        <fullName evidence="1">SIR2-like domain-containing protein</fullName>
    </submittedName>
</protein>
<dbReference type="Pfam" id="PF13289">
    <property type="entry name" value="SIR2_2"/>
    <property type="match status" value="1"/>
</dbReference>
<evidence type="ECO:0000313" key="2">
    <source>
        <dbReference type="Proteomes" id="UP000243661"/>
    </source>
</evidence>
<dbReference type="RefSeq" id="WP_092719736.1">
    <property type="nucleotide sequence ID" value="NZ_FMBK01000007.1"/>
</dbReference>
<organism evidence="1 2">
    <name type="scientific">Acinetobacter albensis</name>
    <dbReference type="NCBI Taxonomy" id="1673609"/>
    <lineage>
        <taxon>Bacteria</taxon>
        <taxon>Pseudomonadati</taxon>
        <taxon>Pseudomonadota</taxon>
        <taxon>Gammaproteobacteria</taxon>
        <taxon>Moraxellales</taxon>
        <taxon>Moraxellaceae</taxon>
        <taxon>Acinetobacter</taxon>
    </lineage>
</organism>
<dbReference type="AlphaFoldDB" id="A0A1C4GUX9"/>
<dbReference type="OrthoDB" id="95129at2"/>
<accession>A0A1C4GUX9</accession>